<reference evidence="2" key="4">
    <citation type="submission" date="2024-05" db="EMBL/GenBank/DDBJ databases">
        <authorList>
            <person name="Sun Q."/>
            <person name="Zhou Y."/>
        </authorList>
    </citation>
    <scope>NUCLEOTIDE SEQUENCE</scope>
    <source>
        <strain evidence="2">CGMCC 1.18437</strain>
    </source>
</reference>
<sequence>MTALLIVGIVVLGTVFVVRWVATAARRGGWSAGNSPETWTAGSGLDVWTSADDEDRSHTHSTGGHDSGGDGGGDSGGGDSGGSSGDS</sequence>
<evidence type="ECO:0000313" key="2">
    <source>
        <dbReference type="EMBL" id="GHF56290.1"/>
    </source>
</evidence>
<evidence type="ECO:0000313" key="4">
    <source>
        <dbReference type="Proteomes" id="UP000539473"/>
    </source>
</evidence>
<comment type="caution">
    <text evidence="3">The sequence shown here is derived from an EMBL/GenBank/DDBJ whole genome shotgun (WGS) entry which is preliminary data.</text>
</comment>
<dbReference type="AlphaFoldDB" id="A0A7W8KJK0"/>
<protein>
    <submittedName>
        <fullName evidence="3">Putative membrane protein YgcG</fullName>
    </submittedName>
</protein>
<evidence type="ECO:0000256" key="1">
    <source>
        <dbReference type="SAM" id="MobiDB-lite"/>
    </source>
</evidence>
<dbReference type="RefSeq" id="WP_184114338.1">
    <property type="nucleotide sequence ID" value="NZ_BNAJ01000011.1"/>
</dbReference>
<dbReference type="Proteomes" id="UP000619376">
    <property type="component" value="Unassembled WGS sequence"/>
</dbReference>
<reference evidence="3 4" key="3">
    <citation type="submission" date="2020-08" db="EMBL/GenBank/DDBJ databases">
        <title>Genomic Encyclopedia of Type Strains, Phase IV (KMG-IV): sequencing the most valuable type-strain genomes for metagenomic binning, comparative biology and taxonomic classification.</title>
        <authorList>
            <person name="Goeker M."/>
        </authorList>
    </citation>
    <scope>NUCLEOTIDE SEQUENCE [LARGE SCALE GENOMIC DNA]</scope>
    <source>
        <strain evidence="3 4">DSM 27521</strain>
    </source>
</reference>
<accession>A0A7W8KJK0</accession>
<reference evidence="5" key="2">
    <citation type="journal article" date="2019" name="Int. J. Syst. Evol. Microbiol.">
        <title>The Global Catalogue of Microorganisms (GCM) 10K type strain sequencing project: providing services to taxonomists for standard genome sequencing and annotation.</title>
        <authorList>
            <consortium name="The Broad Institute Genomics Platform"/>
            <consortium name="The Broad Institute Genome Sequencing Center for Infectious Disease"/>
            <person name="Wu L."/>
            <person name="Ma J."/>
        </authorList>
    </citation>
    <scope>NUCLEOTIDE SEQUENCE [LARGE SCALE GENOMIC DNA]</scope>
    <source>
        <strain evidence="5">CGMCC 1.18437</strain>
    </source>
</reference>
<evidence type="ECO:0000313" key="5">
    <source>
        <dbReference type="Proteomes" id="UP000619376"/>
    </source>
</evidence>
<dbReference type="EMBL" id="BNAJ01000011">
    <property type="protein sequence ID" value="GHF56290.1"/>
    <property type="molecule type" value="Genomic_DNA"/>
</dbReference>
<dbReference type="EMBL" id="JACHFK010000011">
    <property type="protein sequence ID" value="MBB5378136.1"/>
    <property type="molecule type" value="Genomic_DNA"/>
</dbReference>
<proteinExistence type="predicted"/>
<evidence type="ECO:0000313" key="3">
    <source>
        <dbReference type="EMBL" id="MBB5378136.1"/>
    </source>
</evidence>
<keyword evidence="5" id="KW-1185">Reference proteome</keyword>
<gene>
    <name evidence="2" type="ORF">GCM10017781_35760</name>
    <name evidence="3" type="ORF">HNQ07_003637</name>
</gene>
<reference evidence="2" key="1">
    <citation type="journal article" date="2014" name="Int. J. Syst. Evol. Microbiol.">
        <title>Complete genome of a new Firmicutes species belonging to the dominant human colonic microbiota ('Ruminococcus bicirculans') reveals two chromosomes and a selective capacity to utilize plant glucans.</title>
        <authorList>
            <consortium name="NISC Comparative Sequencing Program"/>
            <person name="Wegmann U."/>
            <person name="Louis P."/>
            <person name="Goesmann A."/>
            <person name="Henrissat B."/>
            <person name="Duncan S.H."/>
            <person name="Flint H.J."/>
        </authorList>
    </citation>
    <scope>NUCLEOTIDE SEQUENCE</scope>
    <source>
        <strain evidence="2">CGMCC 1.18437</strain>
    </source>
</reference>
<dbReference type="Proteomes" id="UP000539473">
    <property type="component" value="Unassembled WGS sequence"/>
</dbReference>
<feature type="compositionally biased region" description="Gly residues" evidence="1">
    <location>
        <begin position="65"/>
        <end position="87"/>
    </location>
</feature>
<feature type="region of interest" description="Disordered" evidence="1">
    <location>
        <begin position="27"/>
        <end position="87"/>
    </location>
</feature>
<organism evidence="3 4">
    <name type="scientific">Deinococcus metalli</name>
    <dbReference type="NCBI Taxonomy" id="1141878"/>
    <lineage>
        <taxon>Bacteria</taxon>
        <taxon>Thermotogati</taxon>
        <taxon>Deinococcota</taxon>
        <taxon>Deinococci</taxon>
        <taxon>Deinococcales</taxon>
        <taxon>Deinococcaceae</taxon>
        <taxon>Deinococcus</taxon>
    </lineage>
</organism>
<feature type="compositionally biased region" description="Polar residues" evidence="1">
    <location>
        <begin position="32"/>
        <end position="41"/>
    </location>
</feature>
<name>A0A7W8KJK0_9DEIO</name>